<keyword evidence="4 8" id="KW-0732">Signal</keyword>
<dbReference type="EMBL" id="FNPI01000023">
    <property type="protein sequence ID" value="SDZ63653.1"/>
    <property type="molecule type" value="Genomic_DNA"/>
</dbReference>
<dbReference type="Pfam" id="PF05504">
    <property type="entry name" value="Spore_GerAC"/>
    <property type="match status" value="1"/>
</dbReference>
<keyword evidence="5" id="KW-0472">Membrane</keyword>
<evidence type="ECO:0000256" key="2">
    <source>
        <dbReference type="ARBA" id="ARBA00007886"/>
    </source>
</evidence>
<keyword evidence="6" id="KW-0564">Palmitate</keyword>
<dbReference type="InterPro" id="IPR038501">
    <property type="entry name" value="Spore_GerAC_C_sf"/>
</dbReference>
<organism evidence="11 12">
    <name type="scientific">Evansella caseinilytica</name>
    <dbReference type="NCBI Taxonomy" id="1503961"/>
    <lineage>
        <taxon>Bacteria</taxon>
        <taxon>Bacillati</taxon>
        <taxon>Bacillota</taxon>
        <taxon>Bacilli</taxon>
        <taxon>Bacillales</taxon>
        <taxon>Bacillaceae</taxon>
        <taxon>Evansella</taxon>
    </lineage>
</organism>
<dbReference type="PANTHER" id="PTHR35789:SF1">
    <property type="entry name" value="SPORE GERMINATION PROTEIN B3"/>
    <property type="match status" value="1"/>
</dbReference>
<accession>A0A1H3UMJ6</accession>
<evidence type="ECO:0000256" key="4">
    <source>
        <dbReference type="ARBA" id="ARBA00022729"/>
    </source>
</evidence>
<protein>
    <submittedName>
        <fullName evidence="11">Spore germination protein KC</fullName>
    </submittedName>
</protein>
<keyword evidence="3" id="KW-0309">Germination</keyword>
<comment type="subcellular location">
    <subcellularLocation>
        <location evidence="1">Membrane</location>
        <topology evidence="1">Lipid-anchor</topology>
    </subcellularLocation>
</comment>
<dbReference type="PANTHER" id="PTHR35789">
    <property type="entry name" value="SPORE GERMINATION PROTEIN B3"/>
    <property type="match status" value="1"/>
</dbReference>
<dbReference type="PROSITE" id="PS51257">
    <property type="entry name" value="PROKAR_LIPOPROTEIN"/>
    <property type="match status" value="1"/>
</dbReference>
<dbReference type="Gene3D" id="3.30.300.210">
    <property type="entry name" value="Nutrient germinant receptor protein C, domain 3"/>
    <property type="match status" value="1"/>
</dbReference>
<dbReference type="AlphaFoldDB" id="A0A1H3UMJ6"/>
<dbReference type="Gene3D" id="6.20.190.10">
    <property type="entry name" value="Nutrient germinant receptor protein C, domain 1"/>
    <property type="match status" value="1"/>
</dbReference>
<dbReference type="Proteomes" id="UP000198935">
    <property type="component" value="Unassembled WGS sequence"/>
</dbReference>
<dbReference type="InterPro" id="IPR008844">
    <property type="entry name" value="Spore_GerAC-like"/>
</dbReference>
<keyword evidence="12" id="KW-1185">Reference proteome</keyword>
<feature type="domain" description="Spore germination GerAC-like C-terminal" evidence="9">
    <location>
        <begin position="225"/>
        <end position="390"/>
    </location>
</feature>
<evidence type="ECO:0000259" key="10">
    <source>
        <dbReference type="Pfam" id="PF25198"/>
    </source>
</evidence>
<evidence type="ECO:0000256" key="1">
    <source>
        <dbReference type="ARBA" id="ARBA00004635"/>
    </source>
</evidence>
<name>A0A1H3UMJ6_9BACI</name>
<dbReference type="InterPro" id="IPR046953">
    <property type="entry name" value="Spore_GerAC-like_C"/>
</dbReference>
<feature type="domain" description="Spore germination protein N-terminal" evidence="10">
    <location>
        <begin position="22"/>
        <end position="197"/>
    </location>
</feature>
<evidence type="ECO:0000313" key="12">
    <source>
        <dbReference type="Proteomes" id="UP000198935"/>
    </source>
</evidence>
<evidence type="ECO:0000313" key="11">
    <source>
        <dbReference type="EMBL" id="SDZ63653.1"/>
    </source>
</evidence>
<feature type="chain" id="PRO_5038916527" evidence="8">
    <location>
        <begin position="23"/>
        <end position="407"/>
    </location>
</feature>
<dbReference type="GO" id="GO:0009847">
    <property type="term" value="P:spore germination"/>
    <property type="evidence" value="ECO:0007669"/>
    <property type="project" value="InterPro"/>
</dbReference>
<sequence>MPKQTVAVILTAAFLLSGCWNANELTDVYIISAVGIDKTEAAQYQLSFQIINAGEVAVGQEGSARNAATTVVYTSTGNTIFEAIRKMAMQLPRKIYFPHTSLILISEQFAKEDGIEKAMDWFERDAEFRTYVQVLIARGDTAESILKVQSPVERIAAKNIADQLETTESVWGEYHASGIDDIIRDLVNKGKEVTLSGVQLSGDQEEGQTMENIQDASPVARVRLSGLAIFKNGALARWLDGPEARGRNWITGDIESTVISLPCSHHQTEWIAIEVIRAKAKVQSKLEANNPAIDVVISLEGNIGEVNCPMDITISDNIFQLEKQLAKEIRKEVMNAITIAQDEKADIFGFGNVMQRQHPKYWKQAEAEWSDIFSSIDVNVDVRAYIRRTGMRTNSFFEEAKKHKSTE</sequence>
<dbReference type="InterPro" id="IPR057336">
    <property type="entry name" value="GerAC_N"/>
</dbReference>
<dbReference type="Pfam" id="PF25198">
    <property type="entry name" value="Spore_GerAC_N"/>
    <property type="match status" value="1"/>
</dbReference>
<dbReference type="GO" id="GO:0016020">
    <property type="term" value="C:membrane"/>
    <property type="evidence" value="ECO:0007669"/>
    <property type="project" value="UniProtKB-SubCell"/>
</dbReference>
<keyword evidence="7" id="KW-0449">Lipoprotein</keyword>
<evidence type="ECO:0000256" key="5">
    <source>
        <dbReference type="ARBA" id="ARBA00023136"/>
    </source>
</evidence>
<feature type="signal peptide" evidence="8">
    <location>
        <begin position="1"/>
        <end position="22"/>
    </location>
</feature>
<gene>
    <name evidence="11" type="ORF">SAMN05421736_12370</name>
</gene>
<evidence type="ECO:0000256" key="8">
    <source>
        <dbReference type="SAM" id="SignalP"/>
    </source>
</evidence>
<comment type="similarity">
    <text evidence="2">Belongs to the GerABKC lipoprotein family.</text>
</comment>
<evidence type="ECO:0000259" key="9">
    <source>
        <dbReference type="Pfam" id="PF05504"/>
    </source>
</evidence>
<dbReference type="NCBIfam" id="TIGR02887">
    <property type="entry name" value="spore_ger_x_C"/>
    <property type="match status" value="1"/>
</dbReference>
<evidence type="ECO:0000256" key="6">
    <source>
        <dbReference type="ARBA" id="ARBA00023139"/>
    </source>
</evidence>
<reference evidence="12" key="1">
    <citation type="submission" date="2016-10" db="EMBL/GenBank/DDBJ databases">
        <authorList>
            <person name="Varghese N."/>
            <person name="Submissions S."/>
        </authorList>
    </citation>
    <scope>NUCLEOTIDE SEQUENCE [LARGE SCALE GENOMIC DNA]</scope>
    <source>
        <strain evidence="12">SP</strain>
    </source>
</reference>
<evidence type="ECO:0000256" key="3">
    <source>
        <dbReference type="ARBA" id="ARBA00022544"/>
    </source>
</evidence>
<evidence type="ECO:0000256" key="7">
    <source>
        <dbReference type="ARBA" id="ARBA00023288"/>
    </source>
</evidence>
<proteinExistence type="inferred from homology"/>
<dbReference type="STRING" id="1503961.SAMN05421736_12370"/>